<dbReference type="GO" id="GO:0035723">
    <property type="term" value="P:interleukin-15-mediated signaling pathway"/>
    <property type="evidence" value="ECO:0007669"/>
    <property type="project" value="TreeGrafter"/>
</dbReference>
<dbReference type="KEGG" id="gacu:117541126"/>
<feature type="transmembrane region" description="Helical" evidence="1">
    <location>
        <begin position="238"/>
        <end position="259"/>
    </location>
</feature>
<dbReference type="Pfam" id="PF07686">
    <property type="entry name" value="V-set"/>
    <property type="match status" value="1"/>
</dbReference>
<keyword evidence="1" id="KW-0812">Transmembrane</keyword>
<dbReference type="OrthoDB" id="8444542at2759"/>
<evidence type="ECO:0000256" key="1">
    <source>
        <dbReference type="SAM" id="Phobius"/>
    </source>
</evidence>
<dbReference type="GeneID" id="117541126"/>
<keyword evidence="1" id="KW-0472">Membrane</keyword>
<evidence type="ECO:0000313" key="5">
    <source>
        <dbReference type="RefSeq" id="XP_034064138.1"/>
    </source>
</evidence>
<keyword evidence="2" id="KW-0732">Signal</keyword>
<dbReference type="SMART" id="SM00409">
    <property type="entry name" value="IG"/>
    <property type="match status" value="1"/>
</dbReference>
<feature type="chain" id="PRO_5044654320" evidence="2">
    <location>
        <begin position="18"/>
        <end position="260"/>
    </location>
</feature>
<dbReference type="PANTHER" id="PTHR11422:SF5">
    <property type="entry name" value="DIVERSE IMMUNOGLOBULIN DOMAIN-CONTAINING PROTEIN 1.1 ISOFORM X1-RELATED"/>
    <property type="match status" value="1"/>
</dbReference>
<dbReference type="GO" id="GO:0042110">
    <property type="term" value="P:T cell activation"/>
    <property type="evidence" value="ECO:0007669"/>
    <property type="project" value="TreeGrafter"/>
</dbReference>
<dbReference type="InterPro" id="IPR013783">
    <property type="entry name" value="Ig-like_fold"/>
</dbReference>
<dbReference type="GO" id="GO:0045121">
    <property type="term" value="C:membrane raft"/>
    <property type="evidence" value="ECO:0007669"/>
    <property type="project" value="TreeGrafter"/>
</dbReference>
<dbReference type="RefSeq" id="XP_034064139.1">
    <property type="nucleotide sequence ID" value="XM_034208248.1"/>
</dbReference>
<dbReference type="Proteomes" id="UP000515161">
    <property type="component" value="Unplaced"/>
</dbReference>
<gene>
    <name evidence="5 6" type="primary">LOC117541126</name>
</gene>
<dbReference type="RefSeq" id="XP_034064138.1">
    <property type="nucleotide sequence ID" value="XM_034208247.1"/>
</dbReference>
<dbReference type="InterPro" id="IPR013106">
    <property type="entry name" value="Ig_V-set"/>
</dbReference>
<feature type="signal peptide" evidence="2">
    <location>
        <begin position="1"/>
        <end position="17"/>
    </location>
</feature>
<evidence type="ECO:0000313" key="6">
    <source>
        <dbReference type="RefSeq" id="XP_034064139.1"/>
    </source>
</evidence>
<proteinExistence type="predicted"/>
<protein>
    <submittedName>
        <fullName evidence="5 6">Uncharacterized protein LOC117541126 isoform X1</fullName>
    </submittedName>
</protein>
<dbReference type="AlphaFoldDB" id="A0A6P8TJB2"/>
<keyword evidence="4" id="KW-1185">Reference proteome</keyword>
<evidence type="ECO:0000313" key="4">
    <source>
        <dbReference type="Proteomes" id="UP000515161"/>
    </source>
</evidence>
<feature type="domain" description="Ig-like" evidence="3">
    <location>
        <begin position="111"/>
        <end position="208"/>
    </location>
</feature>
<dbReference type="Gene3D" id="2.60.40.10">
    <property type="entry name" value="Immunoglobulins"/>
    <property type="match status" value="2"/>
</dbReference>
<dbReference type="InterPro" id="IPR036179">
    <property type="entry name" value="Ig-like_dom_sf"/>
</dbReference>
<name>A0A6P8TJB2_GYMAC</name>
<dbReference type="InterPro" id="IPR007110">
    <property type="entry name" value="Ig-like_dom"/>
</dbReference>
<dbReference type="GO" id="GO:0042289">
    <property type="term" value="F:MHC class II protein binding"/>
    <property type="evidence" value="ECO:0007669"/>
    <property type="project" value="TreeGrafter"/>
</dbReference>
<accession>A0A6P8TJB2</accession>
<sequence>MSSLLILLLQFTGTAIGQRVLFLSVRVGDEATLPCNYVIHDQGECESTTWLFSDSGNSVALVRRGQIGNHAKSDRLRVTEKCSLLVKKVTEEDAGLYTCRQFSSGEEQEGPDIQVYLSVVTMTGHQDNDEVTLRCSVKTYGDCGHTVKWLFQGRDVDKDHNDIRRSQFRCSASVTFPTSHFSYTPRSKLFTCSVKDGSNVQAFSLQSSGEDTAATTESDSRSGFTTTASVITEDATGWWWWIIVVIVGVAALIIINAPVI</sequence>
<evidence type="ECO:0000256" key="2">
    <source>
        <dbReference type="SAM" id="SignalP"/>
    </source>
</evidence>
<dbReference type="PANTHER" id="PTHR11422">
    <property type="entry name" value="T-CELL SURFACE GLYCOPROTEIN CD4"/>
    <property type="match status" value="1"/>
</dbReference>
<dbReference type="GO" id="GO:0070374">
    <property type="term" value="P:positive regulation of ERK1 and ERK2 cascade"/>
    <property type="evidence" value="ECO:0007669"/>
    <property type="project" value="TreeGrafter"/>
</dbReference>
<feature type="domain" description="Ig-like" evidence="3">
    <location>
        <begin position="28"/>
        <end position="100"/>
    </location>
</feature>
<dbReference type="GO" id="GO:1990782">
    <property type="term" value="F:protein tyrosine kinase binding"/>
    <property type="evidence" value="ECO:0007669"/>
    <property type="project" value="TreeGrafter"/>
</dbReference>
<organism evidence="4 6">
    <name type="scientific">Gymnodraco acuticeps</name>
    <name type="common">Antarctic dragonfish</name>
    <dbReference type="NCBI Taxonomy" id="8218"/>
    <lineage>
        <taxon>Eukaryota</taxon>
        <taxon>Metazoa</taxon>
        <taxon>Chordata</taxon>
        <taxon>Craniata</taxon>
        <taxon>Vertebrata</taxon>
        <taxon>Euteleostomi</taxon>
        <taxon>Actinopterygii</taxon>
        <taxon>Neopterygii</taxon>
        <taxon>Teleostei</taxon>
        <taxon>Neoteleostei</taxon>
        <taxon>Acanthomorphata</taxon>
        <taxon>Eupercaria</taxon>
        <taxon>Perciformes</taxon>
        <taxon>Notothenioidei</taxon>
        <taxon>Bathydraconidae</taxon>
        <taxon>Gymnodraco</taxon>
    </lineage>
</organism>
<keyword evidence="1" id="KW-1133">Transmembrane helix</keyword>
<dbReference type="GO" id="GO:0009897">
    <property type="term" value="C:external side of plasma membrane"/>
    <property type="evidence" value="ECO:0007669"/>
    <property type="project" value="TreeGrafter"/>
</dbReference>
<dbReference type="InterPro" id="IPR003599">
    <property type="entry name" value="Ig_sub"/>
</dbReference>
<dbReference type="PROSITE" id="PS50835">
    <property type="entry name" value="IG_LIKE"/>
    <property type="match status" value="2"/>
</dbReference>
<evidence type="ECO:0000259" key="3">
    <source>
        <dbReference type="PROSITE" id="PS50835"/>
    </source>
</evidence>
<dbReference type="SUPFAM" id="SSF48726">
    <property type="entry name" value="Immunoglobulin"/>
    <property type="match status" value="2"/>
</dbReference>
<reference evidence="5 6" key="1">
    <citation type="submission" date="2025-04" db="UniProtKB">
        <authorList>
            <consortium name="RefSeq"/>
        </authorList>
    </citation>
    <scope>IDENTIFICATION</scope>
</reference>